<evidence type="ECO:0000313" key="2">
    <source>
        <dbReference type="EMBL" id="QJB00343.1"/>
    </source>
</evidence>
<organism evidence="2">
    <name type="scientific">viral metagenome</name>
    <dbReference type="NCBI Taxonomy" id="1070528"/>
    <lineage>
        <taxon>unclassified sequences</taxon>
        <taxon>metagenomes</taxon>
        <taxon>organismal metagenomes</taxon>
    </lineage>
</organism>
<keyword evidence="1" id="KW-0472">Membrane</keyword>
<protein>
    <submittedName>
        <fullName evidence="2">Uncharacterized protein</fullName>
    </submittedName>
</protein>
<dbReference type="EMBL" id="MT143690">
    <property type="protein sequence ID" value="QJB00343.1"/>
    <property type="molecule type" value="Genomic_DNA"/>
</dbReference>
<keyword evidence="1" id="KW-0812">Transmembrane</keyword>
<keyword evidence="1" id="KW-1133">Transmembrane helix</keyword>
<accession>A0A6M3M3C9</accession>
<sequence length="147" mass="16672">MDPAITIALITGVLGFLGIITKTLMDRNTEHRLTVLEENRLSGEDLQCIKETIVLIRLWFRIYEEELPKALKNPPGISAILDKITGNLSAFISLSPIDQGKLVEYLEMKSGAEDPEIRWKAKFYLGMIKLRVDESWRKQPLSELGVC</sequence>
<gene>
    <name evidence="2" type="ORF">MM171A00522_0007</name>
</gene>
<proteinExistence type="predicted"/>
<feature type="transmembrane region" description="Helical" evidence="1">
    <location>
        <begin position="6"/>
        <end position="25"/>
    </location>
</feature>
<name>A0A6M3M3C9_9ZZZZ</name>
<dbReference type="AlphaFoldDB" id="A0A6M3M3C9"/>
<reference evidence="2" key="1">
    <citation type="submission" date="2020-03" db="EMBL/GenBank/DDBJ databases">
        <title>The deep terrestrial virosphere.</title>
        <authorList>
            <person name="Holmfeldt K."/>
            <person name="Nilsson E."/>
            <person name="Simone D."/>
            <person name="Lopez-Fernandez M."/>
            <person name="Wu X."/>
            <person name="de Brujin I."/>
            <person name="Lundin D."/>
            <person name="Andersson A."/>
            <person name="Bertilsson S."/>
            <person name="Dopson M."/>
        </authorList>
    </citation>
    <scope>NUCLEOTIDE SEQUENCE</scope>
    <source>
        <strain evidence="2">MM171A00522</strain>
    </source>
</reference>
<evidence type="ECO:0000256" key="1">
    <source>
        <dbReference type="SAM" id="Phobius"/>
    </source>
</evidence>